<organism evidence="13 14">
    <name type="scientific">Vibrio galatheae</name>
    <dbReference type="NCBI Taxonomy" id="579748"/>
    <lineage>
        <taxon>Bacteria</taxon>
        <taxon>Pseudomonadati</taxon>
        <taxon>Pseudomonadota</taxon>
        <taxon>Gammaproteobacteria</taxon>
        <taxon>Vibrionales</taxon>
        <taxon>Vibrionaceae</taxon>
        <taxon>Vibrio</taxon>
    </lineage>
</organism>
<evidence type="ECO:0000256" key="8">
    <source>
        <dbReference type="ARBA" id="ARBA00023326"/>
    </source>
</evidence>
<dbReference type="GO" id="GO:0030245">
    <property type="term" value="P:cellulose catabolic process"/>
    <property type="evidence" value="ECO:0007669"/>
    <property type="project" value="UniProtKB-KW"/>
</dbReference>
<sequence>MNKFQLPSDSKLRRPEFLFGVATSSYQIEGGAQLGGRTPSIWDTFCNKPGAVDNADNGDVACDHFHLWQQDIEMIQGLGVDAYRLSMAWPRIVPHDGQVNEEGLKFYEQIIDECHARGLKVFVTLYHWDLPQYLEDKGGWLNRETAYKFEYYAQVVSEYFGDKIDSYATLNEPFCASYLGYRWGIHAPGIKGEREGFLSAHHLMLAHGLAMPHLRKNAPNSMHGCVFNATPAYPLNDSDIAAAEYSDAEGFHWFMDPVLKGEYPQAVLDRQSHNMPMILEGDLDIIRSDLDFIGINFYTRCVVRFDENGDIQEVPQPTNEHTFIGWEIYPQALTDLLLRLNERYDNLPPLYITENGAAGEDNCVNGEVNDQQRVMYFQTHLEALDAAIKAGVKVDGYFAWSLMDNFEWAYGYKQRFGIVHVDYQTQKRTLKQSALAYRNMLLERREENQ</sequence>
<evidence type="ECO:0000256" key="2">
    <source>
        <dbReference type="ARBA" id="ARBA00010838"/>
    </source>
</evidence>
<proteinExistence type="inferred from homology"/>
<dbReference type="InterPro" id="IPR017853">
    <property type="entry name" value="GH"/>
</dbReference>
<dbReference type="InterPro" id="IPR001360">
    <property type="entry name" value="Glyco_hydro_1"/>
</dbReference>
<dbReference type="Pfam" id="PF00232">
    <property type="entry name" value="Glyco_hydro_1"/>
    <property type="match status" value="1"/>
</dbReference>
<dbReference type="FunFam" id="3.20.20.80:FF:000004">
    <property type="entry name" value="Beta-glucosidase 6-phospho-beta-glucosidase"/>
    <property type="match status" value="1"/>
</dbReference>
<dbReference type="STRING" id="579748.TW81_00850"/>
<accession>A0A0F4NPY6</accession>
<keyword evidence="5" id="KW-0136">Cellulose degradation</keyword>
<dbReference type="AlphaFoldDB" id="A0A0F4NPY6"/>
<evidence type="ECO:0000256" key="9">
    <source>
        <dbReference type="PIRSR" id="PIRSR617736-1"/>
    </source>
</evidence>
<dbReference type="RefSeq" id="WP_045953836.1">
    <property type="nucleotide sequence ID" value="NZ_JXXV01000004.1"/>
</dbReference>
<keyword evidence="7 12" id="KW-0326">Glycosidase</keyword>
<keyword evidence="8" id="KW-0624">Polysaccharide degradation</keyword>
<evidence type="ECO:0000256" key="4">
    <source>
        <dbReference type="ARBA" id="ARBA00022801"/>
    </source>
</evidence>
<dbReference type="NCBIfam" id="TIGR03356">
    <property type="entry name" value="BGL"/>
    <property type="match status" value="1"/>
</dbReference>
<dbReference type="PANTHER" id="PTHR10353:SF36">
    <property type="entry name" value="LP05116P"/>
    <property type="match status" value="1"/>
</dbReference>
<dbReference type="PROSITE" id="PS00572">
    <property type="entry name" value="GLYCOSYL_HYDROL_F1_1"/>
    <property type="match status" value="1"/>
</dbReference>
<dbReference type="InterPro" id="IPR017736">
    <property type="entry name" value="Glyco_hydro_1_beta-glucosidase"/>
</dbReference>
<dbReference type="PANTHER" id="PTHR10353">
    <property type="entry name" value="GLYCOSYL HYDROLASE"/>
    <property type="match status" value="1"/>
</dbReference>
<comment type="catalytic activity">
    <reaction evidence="1 12">
        <text>Hydrolysis of terminal, non-reducing beta-D-glucosyl residues with release of beta-D-glucose.</text>
        <dbReference type="EC" id="3.2.1.21"/>
    </reaction>
</comment>
<evidence type="ECO:0000256" key="3">
    <source>
        <dbReference type="ARBA" id="ARBA00012744"/>
    </source>
</evidence>
<feature type="binding site" evidence="10">
    <location>
        <position position="298"/>
    </location>
    <ligand>
        <name>substrate</name>
    </ligand>
</feature>
<evidence type="ECO:0000256" key="6">
    <source>
        <dbReference type="ARBA" id="ARBA00023277"/>
    </source>
</evidence>
<dbReference type="InterPro" id="IPR033132">
    <property type="entry name" value="GH_1_N_CS"/>
</dbReference>
<dbReference type="EMBL" id="JXXV01000004">
    <property type="protein sequence ID" value="KJY85182.1"/>
    <property type="molecule type" value="Genomic_DNA"/>
</dbReference>
<dbReference type="PATRIC" id="fig|579748.3.peg.176"/>
<dbReference type="Gene3D" id="3.20.20.80">
    <property type="entry name" value="Glycosidases"/>
    <property type="match status" value="1"/>
</dbReference>
<dbReference type="OrthoDB" id="9765195at2"/>
<keyword evidence="4 12" id="KW-0378">Hydrolase</keyword>
<feature type="active site" description="Proton donor" evidence="9">
    <location>
        <position position="172"/>
    </location>
</feature>
<feature type="binding site" evidence="10">
    <location>
        <position position="171"/>
    </location>
    <ligand>
        <name>substrate</name>
    </ligand>
</feature>
<feature type="binding site" evidence="10">
    <location>
        <begin position="407"/>
        <end position="408"/>
    </location>
    <ligand>
        <name>substrate</name>
    </ligand>
</feature>
<protein>
    <recommendedName>
        <fullName evidence="3 12">Beta-glucosidase</fullName>
        <ecNumber evidence="3 12">3.2.1.21</ecNumber>
    </recommendedName>
</protein>
<comment type="similarity">
    <text evidence="2 12">Belongs to the glycosyl hydrolase 1 family.</text>
</comment>
<reference evidence="13 14" key="1">
    <citation type="journal article" date="2015" name="BMC Genomics">
        <title>Genome mining reveals unlocked bioactive potential of marine Gram-negative bacteria.</title>
        <authorList>
            <person name="Machado H."/>
            <person name="Sonnenschein E.C."/>
            <person name="Melchiorsen J."/>
            <person name="Gram L."/>
        </authorList>
    </citation>
    <scope>NUCLEOTIDE SEQUENCE [LARGE SCALE GENOMIC DNA]</scope>
    <source>
        <strain evidence="13 14">S2757</strain>
    </source>
</reference>
<evidence type="ECO:0000256" key="7">
    <source>
        <dbReference type="ARBA" id="ARBA00023295"/>
    </source>
</evidence>
<name>A0A0F4NPY6_9VIBR</name>
<feature type="binding site" evidence="10">
    <location>
        <position position="27"/>
    </location>
    <ligand>
        <name>substrate</name>
    </ligand>
</feature>
<dbReference type="EC" id="3.2.1.21" evidence="3 12"/>
<feature type="active site" description="Nucleophile" evidence="9 11">
    <location>
        <position position="354"/>
    </location>
</feature>
<dbReference type="Proteomes" id="UP000033673">
    <property type="component" value="Unassembled WGS sequence"/>
</dbReference>
<evidence type="ECO:0000256" key="1">
    <source>
        <dbReference type="ARBA" id="ARBA00000448"/>
    </source>
</evidence>
<evidence type="ECO:0000313" key="14">
    <source>
        <dbReference type="Proteomes" id="UP000033673"/>
    </source>
</evidence>
<dbReference type="InterPro" id="IPR018120">
    <property type="entry name" value="Glyco_hydro_1_AS"/>
</dbReference>
<keyword evidence="6" id="KW-0119">Carbohydrate metabolism</keyword>
<evidence type="ECO:0000256" key="5">
    <source>
        <dbReference type="ARBA" id="ARBA00023001"/>
    </source>
</evidence>
<evidence type="ECO:0000256" key="12">
    <source>
        <dbReference type="RuleBase" id="RU361175"/>
    </source>
</evidence>
<comment type="caution">
    <text evidence="13">The sequence shown here is derived from an EMBL/GenBank/DDBJ whole genome shotgun (WGS) entry which is preliminary data.</text>
</comment>
<gene>
    <name evidence="13" type="ORF">TW81_00850</name>
</gene>
<evidence type="ECO:0000256" key="11">
    <source>
        <dbReference type="PROSITE-ProRule" id="PRU10055"/>
    </source>
</evidence>
<keyword evidence="14" id="KW-1185">Reference proteome</keyword>
<dbReference type="PROSITE" id="PS00653">
    <property type="entry name" value="GLYCOSYL_HYDROL_F1_2"/>
    <property type="match status" value="1"/>
</dbReference>
<feature type="binding site" evidence="10">
    <location>
        <position position="400"/>
    </location>
    <ligand>
        <name>substrate</name>
    </ligand>
</feature>
<evidence type="ECO:0000256" key="10">
    <source>
        <dbReference type="PIRSR" id="PIRSR617736-2"/>
    </source>
</evidence>
<evidence type="ECO:0000313" key="13">
    <source>
        <dbReference type="EMBL" id="KJY85182.1"/>
    </source>
</evidence>
<dbReference type="SUPFAM" id="SSF51445">
    <property type="entry name" value="(Trans)glycosidases"/>
    <property type="match status" value="1"/>
</dbReference>
<feature type="binding site" evidence="10">
    <location>
        <position position="127"/>
    </location>
    <ligand>
        <name>substrate</name>
    </ligand>
</feature>
<dbReference type="PRINTS" id="PR00131">
    <property type="entry name" value="GLHYDRLASE1"/>
</dbReference>
<dbReference type="GO" id="GO:0008422">
    <property type="term" value="F:beta-glucosidase activity"/>
    <property type="evidence" value="ECO:0007669"/>
    <property type="project" value="UniProtKB-EC"/>
</dbReference>